<reference evidence="1 2" key="1">
    <citation type="submission" date="2015-09" db="EMBL/GenBank/DDBJ databases">
        <title>Bacillus cereus food isolates.</title>
        <authorList>
            <person name="Boekhorst J."/>
        </authorList>
    </citation>
    <scope>NUCLEOTIDE SEQUENCE [LARGE SCALE GENOMIC DNA]</scope>
    <source>
        <strain evidence="1 2">B4088</strain>
    </source>
</reference>
<dbReference type="AlphaFoldDB" id="A0A161SY09"/>
<protein>
    <submittedName>
        <fullName evidence="1">Uncharacterized protein</fullName>
    </submittedName>
</protein>
<accession>A0A161SY09</accession>
<dbReference type="PATRIC" id="fig|1396.535.peg.4177"/>
<sequence>MTKQETMTKQEKVLMDLVKKNGEGLTIDVLSSLSYEAGNYNYDSPKFIEAHIVYSIAIENKYFDYHEESQKVYLKK</sequence>
<dbReference type="RefSeq" id="WP_063259655.1">
    <property type="nucleotide sequence ID" value="NZ_LJKE01000015.1"/>
</dbReference>
<comment type="caution">
    <text evidence="1">The sequence shown here is derived from an EMBL/GenBank/DDBJ whole genome shotgun (WGS) entry which is preliminary data.</text>
</comment>
<organism evidence="1 2">
    <name type="scientific">Bacillus cereus</name>
    <dbReference type="NCBI Taxonomy" id="1396"/>
    <lineage>
        <taxon>Bacteria</taxon>
        <taxon>Bacillati</taxon>
        <taxon>Bacillota</taxon>
        <taxon>Bacilli</taxon>
        <taxon>Bacillales</taxon>
        <taxon>Bacillaceae</taxon>
        <taxon>Bacillus</taxon>
        <taxon>Bacillus cereus group</taxon>
    </lineage>
</organism>
<evidence type="ECO:0000313" key="1">
    <source>
        <dbReference type="EMBL" id="KZD71965.1"/>
    </source>
</evidence>
<name>A0A161SY09_BACCE</name>
<dbReference type="EMBL" id="LJKE01000015">
    <property type="protein sequence ID" value="KZD71965.1"/>
    <property type="molecule type" value="Genomic_DNA"/>
</dbReference>
<evidence type="ECO:0000313" key="2">
    <source>
        <dbReference type="Proteomes" id="UP000076482"/>
    </source>
</evidence>
<dbReference type="Proteomes" id="UP000076482">
    <property type="component" value="Unassembled WGS sequence"/>
</dbReference>
<proteinExistence type="predicted"/>
<gene>
    <name evidence="1" type="ORF">B4088_0426</name>
</gene>